<evidence type="ECO:0000313" key="7">
    <source>
        <dbReference type="EMBL" id="GAA4331503.1"/>
    </source>
</evidence>
<comment type="subcellular location">
    <subcellularLocation>
        <location evidence="1">Cell membrane</location>
        <topology evidence="1">Multi-pass membrane protein</topology>
    </subcellularLocation>
</comment>
<sequence length="208" mass="22346">MVISLESCAMNWQEFTALLVLATAMSFSPGPNTTLSTALAANGGLPRAMRFVIAVPVGWTLLLGLSAAGVGALVVAVPSLRWGIKAAGIAYLLWLAWKLSRSASLGQPNGEQLQVGFRQGVMLQFLNIKAWLLALTLVATWIAGQPDALQRFAIVAPVMLVYAFTSNFAYALAGSLLRKWLAHGRRLLWFNRAMAAVLVLTACWMASV</sequence>
<organism evidence="7 8">
    <name type="scientific">Variovorax defluvii</name>
    <dbReference type="NCBI Taxonomy" id="913761"/>
    <lineage>
        <taxon>Bacteria</taxon>
        <taxon>Pseudomonadati</taxon>
        <taxon>Pseudomonadota</taxon>
        <taxon>Betaproteobacteria</taxon>
        <taxon>Burkholderiales</taxon>
        <taxon>Comamonadaceae</taxon>
        <taxon>Variovorax</taxon>
    </lineage>
</organism>
<gene>
    <name evidence="7" type="ORF">GCM10023165_05670</name>
</gene>
<evidence type="ECO:0000313" key="8">
    <source>
        <dbReference type="Proteomes" id="UP001500975"/>
    </source>
</evidence>
<keyword evidence="2" id="KW-1003">Cell membrane</keyword>
<dbReference type="EMBL" id="BAABGJ010000004">
    <property type="protein sequence ID" value="GAA4331503.1"/>
    <property type="molecule type" value="Genomic_DNA"/>
</dbReference>
<keyword evidence="3 6" id="KW-0812">Transmembrane</keyword>
<name>A0ABP8GXU8_9BURK</name>
<dbReference type="Pfam" id="PF01810">
    <property type="entry name" value="LysE"/>
    <property type="match status" value="1"/>
</dbReference>
<accession>A0ABP8GXU8</accession>
<dbReference type="InterPro" id="IPR001123">
    <property type="entry name" value="LeuE-type"/>
</dbReference>
<keyword evidence="4 6" id="KW-1133">Transmembrane helix</keyword>
<evidence type="ECO:0000256" key="4">
    <source>
        <dbReference type="ARBA" id="ARBA00022989"/>
    </source>
</evidence>
<evidence type="ECO:0000256" key="6">
    <source>
        <dbReference type="SAM" id="Phobius"/>
    </source>
</evidence>
<evidence type="ECO:0000256" key="5">
    <source>
        <dbReference type="ARBA" id="ARBA00023136"/>
    </source>
</evidence>
<feature type="transmembrane region" description="Helical" evidence="6">
    <location>
        <begin position="189"/>
        <end position="207"/>
    </location>
</feature>
<evidence type="ECO:0000256" key="2">
    <source>
        <dbReference type="ARBA" id="ARBA00022475"/>
    </source>
</evidence>
<reference evidence="8" key="1">
    <citation type="journal article" date="2019" name="Int. J. Syst. Evol. Microbiol.">
        <title>The Global Catalogue of Microorganisms (GCM) 10K type strain sequencing project: providing services to taxonomists for standard genome sequencing and annotation.</title>
        <authorList>
            <consortium name="The Broad Institute Genomics Platform"/>
            <consortium name="The Broad Institute Genome Sequencing Center for Infectious Disease"/>
            <person name="Wu L."/>
            <person name="Ma J."/>
        </authorList>
    </citation>
    <scope>NUCLEOTIDE SEQUENCE [LARGE SCALE GENOMIC DNA]</scope>
    <source>
        <strain evidence="8">JCM 17804</strain>
    </source>
</reference>
<comment type="caution">
    <text evidence="7">The sequence shown here is derived from an EMBL/GenBank/DDBJ whole genome shotgun (WGS) entry which is preliminary data.</text>
</comment>
<evidence type="ECO:0000256" key="1">
    <source>
        <dbReference type="ARBA" id="ARBA00004651"/>
    </source>
</evidence>
<proteinExistence type="predicted"/>
<dbReference type="PANTHER" id="PTHR30086:SF20">
    <property type="entry name" value="ARGININE EXPORTER PROTEIN ARGO-RELATED"/>
    <property type="match status" value="1"/>
</dbReference>
<protein>
    <submittedName>
        <fullName evidence="7">LysE family translocator</fullName>
    </submittedName>
</protein>
<feature type="transmembrane region" description="Helical" evidence="6">
    <location>
        <begin position="121"/>
        <end position="142"/>
    </location>
</feature>
<keyword evidence="8" id="KW-1185">Reference proteome</keyword>
<feature type="transmembrane region" description="Helical" evidence="6">
    <location>
        <begin position="154"/>
        <end position="177"/>
    </location>
</feature>
<dbReference type="Proteomes" id="UP001500975">
    <property type="component" value="Unassembled WGS sequence"/>
</dbReference>
<keyword evidence="5 6" id="KW-0472">Membrane</keyword>
<evidence type="ECO:0000256" key="3">
    <source>
        <dbReference type="ARBA" id="ARBA00022692"/>
    </source>
</evidence>
<feature type="transmembrane region" description="Helical" evidence="6">
    <location>
        <begin position="51"/>
        <end position="76"/>
    </location>
</feature>
<dbReference type="PANTHER" id="PTHR30086">
    <property type="entry name" value="ARGININE EXPORTER PROTEIN ARGO"/>
    <property type="match status" value="1"/>
</dbReference>